<accession>V4P329</accession>
<dbReference type="GO" id="GO:0016020">
    <property type="term" value="C:membrane"/>
    <property type="evidence" value="ECO:0007669"/>
    <property type="project" value="UniProtKB-SubCell"/>
</dbReference>
<evidence type="ECO:0000256" key="2">
    <source>
        <dbReference type="ARBA" id="ARBA00022692"/>
    </source>
</evidence>
<dbReference type="SUPFAM" id="SSF161084">
    <property type="entry name" value="MAPEG domain-like"/>
    <property type="match status" value="1"/>
</dbReference>
<dbReference type="OrthoDB" id="5516290at2"/>
<feature type="transmembrane region" description="Helical" evidence="5">
    <location>
        <begin position="119"/>
        <end position="141"/>
    </location>
</feature>
<comment type="subcellular location">
    <subcellularLocation>
        <location evidence="1">Membrane</location>
    </subcellularLocation>
</comment>
<comment type="caution">
    <text evidence="6">The sequence shown here is derived from an EMBL/GenBank/DDBJ whole genome shotgun (WGS) entry which is preliminary data.</text>
</comment>
<dbReference type="RefSeq" id="WP_018081985.1">
    <property type="nucleotide sequence ID" value="NZ_AQWM01000009.1"/>
</dbReference>
<dbReference type="Pfam" id="PF01124">
    <property type="entry name" value="MAPEG"/>
    <property type="match status" value="1"/>
</dbReference>
<evidence type="ECO:0000256" key="1">
    <source>
        <dbReference type="ARBA" id="ARBA00004370"/>
    </source>
</evidence>
<proteinExistence type="predicted"/>
<protein>
    <recommendedName>
        <fullName evidence="8">MAPEG family protein</fullName>
    </recommendedName>
</protein>
<feature type="transmembrane region" description="Helical" evidence="5">
    <location>
        <begin position="72"/>
        <end position="98"/>
    </location>
</feature>
<dbReference type="Gene3D" id="1.20.120.550">
    <property type="entry name" value="Membrane associated eicosanoid/glutathione metabolism-like domain"/>
    <property type="match status" value="1"/>
</dbReference>
<keyword evidence="3 5" id="KW-1133">Transmembrane helix</keyword>
<evidence type="ECO:0000313" key="7">
    <source>
        <dbReference type="Proteomes" id="UP000017837"/>
    </source>
</evidence>
<reference evidence="6 7" key="1">
    <citation type="journal article" date="2014" name="Nature">
        <title>Sequential evolution of bacterial morphology by co-option of a developmental regulator.</title>
        <authorList>
            <person name="Jiang C."/>
            <person name="Brown P.J."/>
            <person name="Ducret A."/>
            <person name="Brun Y.V."/>
        </authorList>
    </citation>
    <scope>NUCLEOTIDE SEQUENCE [LARGE SCALE GENOMIC DNA]</scope>
    <source>
        <strain evidence="6 7">DSM 16100</strain>
    </source>
</reference>
<evidence type="ECO:0000256" key="5">
    <source>
        <dbReference type="SAM" id="Phobius"/>
    </source>
</evidence>
<keyword evidence="4 5" id="KW-0472">Membrane</keyword>
<dbReference type="AlphaFoldDB" id="V4P329"/>
<dbReference type="InterPro" id="IPR001129">
    <property type="entry name" value="Membr-assoc_MAPEG"/>
</dbReference>
<sequence length="145" mass="15919">MANAANLMLAAILAMGALHFAMMVWLYVSRLWAMKQAGITTSTATYATMRKLPNWALNPAANYNNLTEAPPLFYAVVIVIVLLGQADPLFVALAWLYVILRLAHSLWQSLINIISARMVLFGASWLVLAVMILRAALNLLASAYP</sequence>
<organism evidence="6 7">
    <name type="scientific">Asticcacaulis benevestitus DSM 16100 = ATCC BAA-896</name>
    <dbReference type="NCBI Taxonomy" id="1121022"/>
    <lineage>
        <taxon>Bacteria</taxon>
        <taxon>Pseudomonadati</taxon>
        <taxon>Pseudomonadota</taxon>
        <taxon>Alphaproteobacteria</taxon>
        <taxon>Caulobacterales</taxon>
        <taxon>Caulobacteraceae</taxon>
        <taxon>Asticcacaulis</taxon>
    </lineage>
</organism>
<gene>
    <name evidence="6" type="ORF">ABENE_16175</name>
</gene>
<dbReference type="STRING" id="1121022.GCA_000376105_02319"/>
<dbReference type="EMBL" id="AWGB01000038">
    <property type="protein sequence ID" value="ESQ88387.1"/>
    <property type="molecule type" value="Genomic_DNA"/>
</dbReference>
<dbReference type="PATRIC" id="fig|1121022.4.peg.3289"/>
<keyword evidence="2 5" id="KW-0812">Transmembrane</keyword>
<evidence type="ECO:0000313" key="6">
    <source>
        <dbReference type="EMBL" id="ESQ88387.1"/>
    </source>
</evidence>
<evidence type="ECO:0000256" key="3">
    <source>
        <dbReference type="ARBA" id="ARBA00022989"/>
    </source>
</evidence>
<evidence type="ECO:0000256" key="4">
    <source>
        <dbReference type="ARBA" id="ARBA00023136"/>
    </source>
</evidence>
<feature type="transmembrane region" description="Helical" evidence="5">
    <location>
        <begin position="7"/>
        <end position="28"/>
    </location>
</feature>
<dbReference type="InterPro" id="IPR023352">
    <property type="entry name" value="MAPEG-like_dom_sf"/>
</dbReference>
<dbReference type="Proteomes" id="UP000017837">
    <property type="component" value="Unassembled WGS sequence"/>
</dbReference>
<dbReference type="eggNOG" id="COG5331">
    <property type="taxonomic scope" value="Bacteria"/>
</dbReference>
<keyword evidence="7" id="KW-1185">Reference proteome</keyword>
<name>V4P329_9CAUL</name>
<evidence type="ECO:0008006" key="8">
    <source>
        <dbReference type="Google" id="ProtNLM"/>
    </source>
</evidence>